<dbReference type="AlphaFoldDB" id="A0A699XI38"/>
<gene>
    <name evidence="1" type="ORF">Tci_930009</name>
</gene>
<protein>
    <submittedName>
        <fullName evidence="1">Uncharacterized protein</fullName>
    </submittedName>
</protein>
<reference evidence="1" key="1">
    <citation type="journal article" date="2019" name="Sci. Rep.">
        <title>Draft genome of Tanacetum cinerariifolium, the natural source of mosquito coil.</title>
        <authorList>
            <person name="Yamashiro T."/>
            <person name="Shiraishi A."/>
            <person name="Satake H."/>
            <person name="Nakayama K."/>
        </authorList>
    </citation>
    <scope>NUCLEOTIDE SEQUENCE</scope>
</reference>
<accession>A0A699XI38</accession>
<dbReference type="EMBL" id="BKCJ011847945">
    <property type="protein sequence ID" value="GFD58040.1"/>
    <property type="molecule type" value="Genomic_DNA"/>
</dbReference>
<organism evidence="1">
    <name type="scientific">Tanacetum cinerariifolium</name>
    <name type="common">Dalmatian daisy</name>
    <name type="synonym">Chrysanthemum cinerariifolium</name>
    <dbReference type="NCBI Taxonomy" id="118510"/>
    <lineage>
        <taxon>Eukaryota</taxon>
        <taxon>Viridiplantae</taxon>
        <taxon>Streptophyta</taxon>
        <taxon>Embryophyta</taxon>
        <taxon>Tracheophyta</taxon>
        <taxon>Spermatophyta</taxon>
        <taxon>Magnoliopsida</taxon>
        <taxon>eudicotyledons</taxon>
        <taxon>Gunneridae</taxon>
        <taxon>Pentapetalae</taxon>
        <taxon>asterids</taxon>
        <taxon>campanulids</taxon>
        <taxon>Asterales</taxon>
        <taxon>Asteraceae</taxon>
        <taxon>Asteroideae</taxon>
        <taxon>Anthemideae</taxon>
        <taxon>Anthemidinae</taxon>
        <taxon>Tanacetum</taxon>
    </lineage>
</organism>
<proteinExistence type="predicted"/>
<evidence type="ECO:0000313" key="1">
    <source>
        <dbReference type="EMBL" id="GFD58040.1"/>
    </source>
</evidence>
<name>A0A699XI38_TANCI</name>
<feature type="non-terminal residue" evidence="1">
    <location>
        <position position="1"/>
    </location>
</feature>
<comment type="caution">
    <text evidence="1">The sequence shown here is derived from an EMBL/GenBank/DDBJ whole genome shotgun (WGS) entry which is preliminary data.</text>
</comment>
<sequence length="86" mass="9524">ADIDTNEDIYLVNVHKDEDMFGVNDSDGDEVIVEDAEMLFDVVDDLRGEEVFVSQEVPLKEISDVDEVNVVSTTTTTTATIDDITL</sequence>
<feature type="non-terminal residue" evidence="1">
    <location>
        <position position="86"/>
    </location>
</feature>